<dbReference type="GO" id="GO:0005524">
    <property type="term" value="F:ATP binding"/>
    <property type="evidence" value="ECO:0007669"/>
    <property type="project" value="UniProtKB-UniRule"/>
</dbReference>
<gene>
    <name evidence="7" type="primary">gltX</name>
    <name evidence="10" type="ORF">B1A74_09760</name>
</gene>
<dbReference type="InterPro" id="IPR001412">
    <property type="entry name" value="aa-tRNA-synth_I_CS"/>
</dbReference>
<dbReference type="Pfam" id="PF19269">
    <property type="entry name" value="Anticodon_2"/>
    <property type="match status" value="1"/>
</dbReference>
<dbReference type="EMBL" id="MUZR01000040">
    <property type="protein sequence ID" value="OOC09675.1"/>
    <property type="molecule type" value="Genomic_DNA"/>
</dbReference>
<dbReference type="InterPro" id="IPR020058">
    <property type="entry name" value="Glu/Gln-tRNA-synth_Ib_cat-dom"/>
</dbReference>
<keyword evidence="3 7" id="KW-0547">Nucleotide-binding</keyword>
<dbReference type="InterPro" id="IPR000924">
    <property type="entry name" value="Glu/Gln-tRNA-synth"/>
</dbReference>
<organism evidence="10 11">
    <name type="scientific">Thioalkalivibrio halophilus</name>
    <dbReference type="NCBI Taxonomy" id="252474"/>
    <lineage>
        <taxon>Bacteria</taxon>
        <taxon>Pseudomonadati</taxon>
        <taxon>Pseudomonadota</taxon>
        <taxon>Gammaproteobacteria</taxon>
        <taxon>Chromatiales</taxon>
        <taxon>Ectothiorhodospiraceae</taxon>
        <taxon>Thioalkalivibrio</taxon>
    </lineage>
</organism>
<evidence type="ECO:0000256" key="2">
    <source>
        <dbReference type="ARBA" id="ARBA00022598"/>
    </source>
</evidence>
<evidence type="ECO:0000256" key="1">
    <source>
        <dbReference type="ARBA" id="ARBA00007894"/>
    </source>
</evidence>
<keyword evidence="4 7" id="KW-0067">ATP-binding</keyword>
<dbReference type="EC" id="6.1.1.17" evidence="7"/>
<reference evidence="10 11" key="1">
    <citation type="submission" date="2017-02" db="EMBL/GenBank/DDBJ databases">
        <title>Genomic diversity within the haloalkaliphilic genus Thioalkalivibrio.</title>
        <authorList>
            <person name="Ahn A.-C."/>
            <person name="Meier-Kolthoff J."/>
            <person name="Overmars L."/>
            <person name="Richter M."/>
            <person name="Woyke T."/>
            <person name="Sorokin D.Y."/>
            <person name="Muyzer G."/>
        </authorList>
    </citation>
    <scope>NUCLEOTIDE SEQUENCE [LARGE SCALE GENOMIC DNA]</scope>
    <source>
        <strain evidence="10 11">HL17</strain>
    </source>
</reference>
<dbReference type="PANTHER" id="PTHR43311">
    <property type="entry name" value="GLUTAMATE--TRNA LIGASE"/>
    <property type="match status" value="1"/>
</dbReference>
<dbReference type="Pfam" id="PF00749">
    <property type="entry name" value="tRNA-synt_1c"/>
    <property type="match status" value="1"/>
</dbReference>
<name>A0A1V2ZX47_9GAMM</name>
<dbReference type="STRING" id="252474.B1A74_09760"/>
<dbReference type="InterPro" id="IPR020751">
    <property type="entry name" value="aa-tRNA-synth_I_codon-bd_sub2"/>
</dbReference>
<dbReference type="SUPFAM" id="SSF52374">
    <property type="entry name" value="Nucleotidylyl transferase"/>
    <property type="match status" value="1"/>
</dbReference>
<dbReference type="Gene3D" id="3.40.50.620">
    <property type="entry name" value="HUPs"/>
    <property type="match status" value="1"/>
</dbReference>
<dbReference type="NCBIfam" id="NF004315">
    <property type="entry name" value="PRK05710.1-4"/>
    <property type="match status" value="1"/>
</dbReference>
<accession>A0A1V2ZX47</accession>
<dbReference type="PROSITE" id="PS00178">
    <property type="entry name" value="AA_TRNA_LIGASE_I"/>
    <property type="match status" value="1"/>
</dbReference>
<sequence>MRAMTTTVTRTRFAPSPTGLLHLGNLRTALFSALLARARGGHFLLRIEDTDAERSRAEFVEALQQDLQWLGLNWDEGYGAAAGDAGPYAQSQRTGLYQAYYDRLIAAGLAYPCFCTPEELERGRKRMRAQGKPPRYPGTCAGLDPEEARRREAEGQRPTLRFRVPLGRTVRFEDGVRGAVKFRTDEIGDFVIRRSDGTPAFFFSNAVDDALMGVTDVVRGEDHIANTPRQLLLLEALELPAPGYHHLPLVNGDDGAPLSKRNGSASIRELREAGVLPLAILNHLARLGHRYEEEGLLSLEGLAQGFDQGRIGHSAARHDPRQLEHWQAEALRALSDTDLQAHLAGLGVLDPLPEATRAAWIALARDNIASVEDARCWVAAFAEDPAPLSDAARDEIAGAGPALFEAALEALDTSTDFPEVAKAAGAATGRKGRGLFMPLRAALSGQTFGPELPRIREYLGPERTRVRLQAARDVAAAAAD</sequence>
<keyword evidence="2 7" id="KW-0436">Ligase</keyword>
<dbReference type="PANTHER" id="PTHR43311:SF2">
    <property type="entry name" value="GLUTAMATE--TRNA LIGASE, MITOCHONDRIAL-RELATED"/>
    <property type="match status" value="1"/>
</dbReference>
<evidence type="ECO:0000256" key="7">
    <source>
        <dbReference type="HAMAP-Rule" id="MF_00022"/>
    </source>
</evidence>
<evidence type="ECO:0000259" key="9">
    <source>
        <dbReference type="Pfam" id="PF19269"/>
    </source>
</evidence>
<feature type="short sequence motif" description="'KMSKS' region" evidence="7">
    <location>
        <begin position="257"/>
        <end position="261"/>
    </location>
</feature>
<keyword evidence="7" id="KW-0963">Cytoplasm</keyword>
<dbReference type="OrthoDB" id="9807503at2"/>
<keyword evidence="11" id="KW-1185">Reference proteome</keyword>
<dbReference type="Proteomes" id="UP000189177">
    <property type="component" value="Unassembled WGS sequence"/>
</dbReference>
<feature type="domain" description="Aminoacyl-tRNA synthetase class I anticodon-binding" evidence="9">
    <location>
        <begin position="356"/>
        <end position="471"/>
    </location>
</feature>
<feature type="binding site" evidence="7">
    <location>
        <position position="260"/>
    </location>
    <ligand>
        <name>ATP</name>
        <dbReference type="ChEBI" id="CHEBI:30616"/>
    </ligand>
</feature>
<evidence type="ECO:0000256" key="3">
    <source>
        <dbReference type="ARBA" id="ARBA00022741"/>
    </source>
</evidence>
<feature type="short sequence motif" description="'HIGH' region" evidence="7">
    <location>
        <begin position="15"/>
        <end position="25"/>
    </location>
</feature>
<comment type="subunit">
    <text evidence="7">Monomer.</text>
</comment>
<dbReference type="InterPro" id="IPR008925">
    <property type="entry name" value="aa_tRNA-synth_I_cd-bd_sf"/>
</dbReference>
<evidence type="ECO:0000256" key="6">
    <source>
        <dbReference type="ARBA" id="ARBA00023146"/>
    </source>
</evidence>
<evidence type="ECO:0000313" key="11">
    <source>
        <dbReference type="Proteomes" id="UP000189177"/>
    </source>
</evidence>
<dbReference type="PRINTS" id="PR00987">
    <property type="entry name" value="TRNASYNTHGLU"/>
</dbReference>
<evidence type="ECO:0000256" key="5">
    <source>
        <dbReference type="ARBA" id="ARBA00022917"/>
    </source>
</evidence>
<dbReference type="GO" id="GO:0004818">
    <property type="term" value="F:glutamate-tRNA ligase activity"/>
    <property type="evidence" value="ECO:0007669"/>
    <property type="project" value="UniProtKB-UniRule"/>
</dbReference>
<comment type="caution">
    <text evidence="7">Lacks conserved residue(s) required for the propagation of feature annotation.</text>
</comment>
<dbReference type="AlphaFoldDB" id="A0A1V2ZX47"/>
<dbReference type="RefSeq" id="WP_077244519.1">
    <property type="nucleotide sequence ID" value="NZ_MUZR01000040.1"/>
</dbReference>
<dbReference type="SUPFAM" id="SSF48163">
    <property type="entry name" value="An anticodon-binding domain of class I aminoacyl-tRNA synthetases"/>
    <property type="match status" value="1"/>
</dbReference>
<comment type="function">
    <text evidence="7">Catalyzes the attachment of glutamate to tRNA(Glu) in a two-step reaction: glutamate is first activated by ATP to form Glu-AMP and then transferred to the acceptor end of tRNA(Glu).</text>
</comment>
<keyword evidence="6 7" id="KW-0030">Aminoacyl-tRNA synthetase</keyword>
<dbReference type="HAMAP" id="MF_00022">
    <property type="entry name" value="Glu_tRNA_synth_type1"/>
    <property type="match status" value="1"/>
</dbReference>
<dbReference type="InterPro" id="IPR014729">
    <property type="entry name" value="Rossmann-like_a/b/a_fold"/>
</dbReference>
<keyword evidence="5 7" id="KW-0648">Protein biosynthesis</keyword>
<feature type="domain" description="Glutamyl/glutaminyl-tRNA synthetase class Ib catalytic" evidence="8">
    <location>
        <begin position="10"/>
        <end position="323"/>
    </location>
</feature>
<evidence type="ECO:0000313" key="10">
    <source>
        <dbReference type="EMBL" id="OOC09675.1"/>
    </source>
</evidence>
<dbReference type="NCBIfam" id="TIGR00464">
    <property type="entry name" value="gltX_bact"/>
    <property type="match status" value="1"/>
</dbReference>
<dbReference type="InterPro" id="IPR049940">
    <property type="entry name" value="GluQ/Sye"/>
</dbReference>
<comment type="subcellular location">
    <subcellularLocation>
        <location evidence="7">Cytoplasm</location>
    </subcellularLocation>
</comment>
<dbReference type="GO" id="GO:0006424">
    <property type="term" value="P:glutamyl-tRNA aminoacylation"/>
    <property type="evidence" value="ECO:0007669"/>
    <property type="project" value="UniProtKB-UniRule"/>
</dbReference>
<comment type="catalytic activity">
    <reaction evidence="7">
        <text>tRNA(Glu) + L-glutamate + ATP = L-glutamyl-tRNA(Glu) + AMP + diphosphate</text>
        <dbReference type="Rhea" id="RHEA:23540"/>
        <dbReference type="Rhea" id="RHEA-COMP:9663"/>
        <dbReference type="Rhea" id="RHEA-COMP:9680"/>
        <dbReference type="ChEBI" id="CHEBI:29985"/>
        <dbReference type="ChEBI" id="CHEBI:30616"/>
        <dbReference type="ChEBI" id="CHEBI:33019"/>
        <dbReference type="ChEBI" id="CHEBI:78442"/>
        <dbReference type="ChEBI" id="CHEBI:78520"/>
        <dbReference type="ChEBI" id="CHEBI:456215"/>
        <dbReference type="EC" id="6.1.1.17"/>
    </reaction>
</comment>
<protein>
    <recommendedName>
        <fullName evidence="7">Glutamate--tRNA ligase</fullName>
        <ecNumber evidence="7">6.1.1.17</ecNumber>
    </recommendedName>
    <alternativeName>
        <fullName evidence="7">Glutamyl-tRNA synthetase</fullName>
        <shortName evidence="7">GluRS</shortName>
    </alternativeName>
</protein>
<dbReference type="GO" id="GO:0005829">
    <property type="term" value="C:cytosol"/>
    <property type="evidence" value="ECO:0007669"/>
    <property type="project" value="TreeGrafter"/>
</dbReference>
<dbReference type="InterPro" id="IPR004527">
    <property type="entry name" value="Glu-tRNA-ligase_bac/mito"/>
</dbReference>
<evidence type="ECO:0000259" key="8">
    <source>
        <dbReference type="Pfam" id="PF00749"/>
    </source>
</evidence>
<dbReference type="Gene3D" id="1.10.10.350">
    <property type="match status" value="1"/>
</dbReference>
<dbReference type="InterPro" id="IPR045462">
    <property type="entry name" value="aa-tRNA-synth_I_cd-bd"/>
</dbReference>
<evidence type="ECO:0000256" key="4">
    <source>
        <dbReference type="ARBA" id="ARBA00022840"/>
    </source>
</evidence>
<comment type="caution">
    <text evidence="10">The sequence shown here is derived from an EMBL/GenBank/DDBJ whole genome shotgun (WGS) entry which is preliminary data.</text>
</comment>
<comment type="similarity">
    <text evidence="1 7">Belongs to the class-I aminoacyl-tRNA synthetase family. Glutamate--tRNA ligase type 1 subfamily.</text>
</comment>
<dbReference type="GO" id="GO:0000049">
    <property type="term" value="F:tRNA binding"/>
    <property type="evidence" value="ECO:0007669"/>
    <property type="project" value="InterPro"/>
</dbReference>
<proteinExistence type="inferred from homology"/>